<feature type="transmembrane region" description="Helical" evidence="8">
    <location>
        <begin position="179"/>
        <end position="197"/>
    </location>
</feature>
<name>A0A849AHE5_9MICO</name>
<sequence>MTDTTTDITTAPASAGVEANGLNVIDESERHGSPATLFWPWFASNISVLAISYGSFVLGFGISFWQAVVAAVVGIVASFLLCGFVSLAGKRGSAPTLVLSRAAFGVRGNKLPAALSWILTVGWETVLVVLATLATSTVFERLGWGGGTATKLVALLVVAAITVFAGVFGFAVIMRLQTVITIATAVLTIVYMVLAADHIHWSSVTAAKFGGFAEMVGACVLVITALGLGWVNCAADYSRYLPRTASSAGVVGWTTFGAALGPLVLVIFGLLLAGSDPKLADAVGADPIGALTGILPTWSLIPFLLVALLGLIAGAVLDIYSSGLSLLSLGLPAPRWVAALIDGTIMTIGAIVVVFFADDFLGPFQAFLVTIGVPIAAWCGIFLGDLARRRGPYDDQALYDARGRYGSVNPIALVLLVIGTAVGWGLVTSLSSSTDWLTWQGYLLEPFGLGGKAGLWAGAGLGVLAALAIGFVGTVLTWRGDRGAAKQIG</sequence>
<accession>A0A849AHE5</accession>
<dbReference type="PIRSF" id="PIRSF002744">
    <property type="entry name" value="Pur-cyt_permease"/>
    <property type="match status" value="1"/>
</dbReference>
<evidence type="ECO:0000256" key="7">
    <source>
        <dbReference type="PIRNR" id="PIRNR002744"/>
    </source>
</evidence>
<dbReference type="AlphaFoldDB" id="A0A849AHE5"/>
<keyword evidence="3 7" id="KW-0813">Transport</keyword>
<dbReference type="RefSeq" id="WP_171154009.1">
    <property type="nucleotide sequence ID" value="NZ_JABENB010000001.1"/>
</dbReference>
<feature type="transmembrane region" description="Helical" evidence="8">
    <location>
        <begin position="209"/>
        <end position="230"/>
    </location>
</feature>
<comment type="caution">
    <text evidence="9">The sequence shown here is derived from an EMBL/GenBank/DDBJ whole genome shotgun (WGS) entry which is preliminary data.</text>
</comment>
<dbReference type="Gene3D" id="1.10.4160.10">
    <property type="entry name" value="Hydantoin permease"/>
    <property type="match status" value="1"/>
</dbReference>
<feature type="transmembrane region" description="Helical" evidence="8">
    <location>
        <begin position="38"/>
        <end position="60"/>
    </location>
</feature>
<evidence type="ECO:0000256" key="5">
    <source>
        <dbReference type="ARBA" id="ARBA00022989"/>
    </source>
</evidence>
<dbReference type="GO" id="GO:0022857">
    <property type="term" value="F:transmembrane transporter activity"/>
    <property type="evidence" value="ECO:0007669"/>
    <property type="project" value="InterPro"/>
</dbReference>
<dbReference type="Pfam" id="PF02133">
    <property type="entry name" value="Transp_cyt_pur"/>
    <property type="match status" value="1"/>
</dbReference>
<feature type="transmembrane region" description="Helical" evidence="8">
    <location>
        <begin position="363"/>
        <end position="387"/>
    </location>
</feature>
<feature type="transmembrane region" description="Helical" evidence="8">
    <location>
        <begin position="114"/>
        <end position="140"/>
    </location>
</feature>
<feature type="transmembrane region" description="Helical" evidence="8">
    <location>
        <begin position="453"/>
        <end position="478"/>
    </location>
</feature>
<evidence type="ECO:0000256" key="8">
    <source>
        <dbReference type="SAM" id="Phobius"/>
    </source>
</evidence>
<evidence type="ECO:0000256" key="4">
    <source>
        <dbReference type="ARBA" id="ARBA00022692"/>
    </source>
</evidence>
<evidence type="ECO:0000256" key="3">
    <source>
        <dbReference type="ARBA" id="ARBA00022448"/>
    </source>
</evidence>
<dbReference type="GO" id="GO:0005886">
    <property type="term" value="C:plasma membrane"/>
    <property type="evidence" value="ECO:0007669"/>
    <property type="project" value="TreeGrafter"/>
</dbReference>
<feature type="transmembrane region" description="Helical" evidence="8">
    <location>
        <begin position="304"/>
        <end position="329"/>
    </location>
</feature>
<evidence type="ECO:0000256" key="2">
    <source>
        <dbReference type="ARBA" id="ARBA00008974"/>
    </source>
</evidence>
<feature type="transmembrane region" description="Helical" evidence="8">
    <location>
        <begin position="408"/>
        <end position="427"/>
    </location>
</feature>
<dbReference type="InterPro" id="IPR026030">
    <property type="entry name" value="Pur-cyt_permease_Fcy2/21/22"/>
</dbReference>
<organism evidence="9 10">
    <name type="scientific">Flexivirga aerilata</name>
    <dbReference type="NCBI Taxonomy" id="1656889"/>
    <lineage>
        <taxon>Bacteria</taxon>
        <taxon>Bacillati</taxon>
        <taxon>Actinomycetota</taxon>
        <taxon>Actinomycetes</taxon>
        <taxon>Micrococcales</taxon>
        <taxon>Dermacoccaceae</taxon>
        <taxon>Flexivirga</taxon>
    </lineage>
</organism>
<comment type="subcellular location">
    <subcellularLocation>
        <location evidence="1">Membrane</location>
        <topology evidence="1">Multi-pass membrane protein</topology>
    </subcellularLocation>
</comment>
<evidence type="ECO:0000313" key="10">
    <source>
        <dbReference type="Proteomes" id="UP000557772"/>
    </source>
</evidence>
<reference evidence="9 10" key="1">
    <citation type="submission" date="2020-05" db="EMBL/GenBank/DDBJ databases">
        <title>Flexivirga sp. ID2601S isolated from air conditioner.</title>
        <authorList>
            <person name="Kim D.H."/>
        </authorList>
    </citation>
    <scope>NUCLEOTIDE SEQUENCE [LARGE SCALE GENOMIC DNA]</scope>
    <source>
        <strain evidence="9 10">ID2601S</strain>
    </source>
</reference>
<evidence type="ECO:0000313" key="9">
    <source>
        <dbReference type="EMBL" id="NNG39343.1"/>
    </source>
</evidence>
<dbReference type="InterPro" id="IPR001248">
    <property type="entry name" value="Pur-cyt_permease"/>
</dbReference>
<protein>
    <submittedName>
        <fullName evidence="9">Allantoin permease</fullName>
    </submittedName>
</protein>
<feature type="transmembrane region" description="Helical" evidence="8">
    <location>
        <begin position="250"/>
        <end position="272"/>
    </location>
</feature>
<feature type="transmembrane region" description="Helical" evidence="8">
    <location>
        <begin position="336"/>
        <end position="357"/>
    </location>
</feature>
<feature type="transmembrane region" description="Helical" evidence="8">
    <location>
        <begin position="67"/>
        <end position="89"/>
    </location>
</feature>
<dbReference type="Proteomes" id="UP000557772">
    <property type="component" value="Unassembled WGS sequence"/>
</dbReference>
<keyword evidence="10" id="KW-1185">Reference proteome</keyword>
<evidence type="ECO:0000256" key="1">
    <source>
        <dbReference type="ARBA" id="ARBA00004141"/>
    </source>
</evidence>
<keyword evidence="6 7" id="KW-0472">Membrane</keyword>
<feature type="transmembrane region" description="Helical" evidence="8">
    <location>
        <begin position="152"/>
        <end position="173"/>
    </location>
</feature>
<evidence type="ECO:0000256" key="6">
    <source>
        <dbReference type="ARBA" id="ARBA00023136"/>
    </source>
</evidence>
<dbReference type="PANTHER" id="PTHR31806">
    <property type="entry name" value="PURINE-CYTOSINE PERMEASE FCY2-RELATED"/>
    <property type="match status" value="1"/>
</dbReference>
<comment type="similarity">
    <text evidence="2 7">Belongs to the purine-cytosine permease (2.A.39) family.</text>
</comment>
<gene>
    <name evidence="9" type="ORF">HJ588_08650</name>
</gene>
<dbReference type="PANTHER" id="PTHR31806:SF1">
    <property type="entry name" value="PURINE-CYTOSINE PERMEASE FCY2-RELATED"/>
    <property type="match status" value="1"/>
</dbReference>
<proteinExistence type="inferred from homology"/>
<keyword evidence="5 8" id="KW-1133">Transmembrane helix</keyword>
<dbReference type="EMBL" id="JABENB010000001">
    <property type="protein sequence ID" value="NNG39343.1"/>
    <property type="molecule type" value="Genomic_DNA"/>
</dbReference>
<keyword evidence="4 8" id="KW-0812">Transmembrane</keyword>